<accession>A0ABW7CVV2</accession>
<dbReference type="EMBL" id="JBHGCJ010000003">
    <property type="protein sequence ID" value="MFG6108671.1"/>
    <property type="molecule type" value="Genomic_DNA"/>
</dbReference>
<protein>
    <submittedName>
        <fullName evidence="1">Host attachment family protein</fullName>
    </submittedName>
</protein>
<comment type="caution">
    <text evidence="1">The sequence shown here is derived from an EMBL/GenBank/DDBJ whole genome shotgun (WGS) entry which is preliminary data.</text>
</comment>
<evidence type="ECO:0000313" key="1">
    <source>
        <dbReference type="EMBL" id="MFG6108671.1"/>
    </source>
</evidence>
<gene>
    <name evidence="1" type="ORF">ACEU0G_002662</name>
</gene>
<sequence>MQQHIPAGTLVVVADGGSARVFTNVGDGRTLQLKQHDELKVQDISAQGVSGQGPSGSMPQDMSISQMNEATFAKQLAGQLNEDALNNRYAHLVLIADPQTLGRIRPQLHKEVQSRLLADLAKDLTNAPLEDIQRALEQAR</sequence>
<dbReference type="RefSeq" id="WP_256774361.1">
    <property type="nucleotide sequence ID" value="NZ_JBHGCJ010000003.1"/>
</dbReference>
<organism evidence="1 2">
    <name type="scientific">Stenotrophomonas nematodicola</name>
    <dbReference type="NCBI Taxonomy" id="2656746"/>
    <lineage>
        <taxon>Bacteria</taxon>
        <taxon>Pseudomonadati</taxon>
        <taxon>Pseudomonadota</taxon>
        <taxon>Gammaproteobacteria</taxon>
        <taxon>Lysobacterales</taxon>
        <taxon>Lysobacteraceae</taxon>
        <taxon>Stenotrophomonas</taxon>
    </lineage>
</organism>
<dbReference type="Proteomes" id="UP001605261">
    <property type="component" value="Unassembled WGS sequence"/>
</dbReference>
<keyword evidence="2" id="KW-1185">Reference proteome</keyword>
<dbReference type="Pfam" id="PF18856">
    <property type="entry name" value="baeRF_family12"/>
    <property type="match status" value="1"/>
</dbReference>
<reference evidence="1 2" key="1">
    <citation type="submission" date="2024-09" db="EMBL/GenBank/DDBJ databases">
        <authorList>
            <consortium name="All-Russian atlas of soil microorganisms"/>
            <consortium name="as a basis for the search for new antimicrobial producers and enzymes with unique properties"/>
            <person name="Sokolova E.A."/>
            <person name="Voronina E.N."/>
        </authorList>
    </citation>
    <scope>NUCLEOTIDE SEQUENCE [LARGE SCALE GENOMIC DNA]</scope>
    <source>
        <strain evidence="1 2">AF-22b-331.1</strain>
    </source>
</reference>
<dbReference type="InterPro" id="IPR041374">
    <property type="entry name" value="BaeRF_family12"/>
</dbReference>
<evidence type="ECO:0000313" key="2">
    <source>
        <dbReference type="Proteomes" id="UP001605261"/>
    </source>
</evidence>
<proteinExistence type="predicted"/>
<name>A0ABW7CVV2_9GAMM</name>